<evidence type="ECO:0000256" key="1">
    <source>
        <dbReference type="ARBA" id="ARBA00023015"/>
    </source>
</evidence>
<keyword evidence="1" id="KW-0805">Transcription regulation</keyword>
<dbReference type="GO" id="GO:0003700">
    <property type="term" value="F:DNA-binding transcription factor activity"/>
    <property type="evidence" value="ECO:0007669"/>
    <property type="project" value="TreeGrafter"/>
</dbReference>
<dbReference type="Gene3D" id="1.10.260.40">
    <property type="entry name" value="lambda repressor-like DNA-binding domains"/>
    <property type="match status" value="1"/>
</dbReference>
<keyword evidence="2" id="KW-0238">DNA-binding</keyword>
<dbReference type="OrthoDB" id="269117at2"/>
<dbReference type="PANTHER" id="PTHR30146">
    <property type="entry name" value="LACI-RELATED TRANSCRIPTIONAL REPRESSOR"/>
    <property type="match status" value="1"/>
</dbReference>
<dbReference type="AlphaFoldDB" id="A0A517TVX1"/>
<evidence type="ECO:0000259" key="4">
    <source>
        <dbReference type="PROSITE" id="PS50932"/>
    </source>
</evidence>
<accession>A0A517TVX1</accession>
<dbReference type="SMART" id="SM00354">
    <property type="entry name" value="HTH_LACI"/>
    <property type="match status" value="1"/>
</dbReference>
<gene>
    <name evidence="5" type="primary">cytR</name>
    <name evidence="5" type="ORF">I41_17000</name>
</gene>
<dbReference type="Proteomes" id="UP000317909">
    <property type="component" value="Chromosome"/>
</dbReference>
<dbReference type="PANTHER" id="PTHR30146:SF138">
    <property type="entry name" value="TRANSCRIPTIONAL REGULATORY PROTEIN"/>
    <property type="match status" value="1"/>
</dbReference>
<dbReference type="KEGG" id="llh:I41_17000"/>
<dbReference type="Pfam" id="PF00356">
    <property type="entry name" value="LacI"/>
    <property type="match status" value="1"/>
</dbReference>
<evidence type="ECO:0000313" key="5">
    <source>
        <dbReference type="EMBL" id="QDT72520.1"/>
    </source>
</evidence>
<dbReference type="InterPro" id="IPR010982">
    <property type="entry name" value="Lambda_DNA-bd_dom_sf"/>
</dbReference>
<dbReference type="InterPro" id="IPR000843">
    <property type="entry name" value="HTH_LacI"/>
</dbReference>
<organism evidence="5 6">
    <name type="scientific">Lacipirellula limnantheis</name>
    <dbReference type="NCBI Taxonomy" id="2528024"/>
    <lineage>
        <taxon>Bacteria</taxon>
        <taxon>Pseudomonadati</taxon>
        <taxon>Planctomycetota</taxon>
        <taxon>Planctomycetia</taxon>
        <taxon>Pirellulales</taxon>
        <taxon>Lacipirellulaceae</taxon>
        <taxon>Lacipirellula</taxon>
    </lineage>
</organism>
<dbReference type="SUPFAM" id="SSF53822">
    <property type="entry name" value="Periplasmic binding protein-like I"/>
    <property type="match status" value="1"/>
</dbReference>
<dbReference type="PROSITE" id="PS50932">
    <property type="entry name" value="HTH_LACI_2"/>
    <property type="match status" value="1"/>
</dbReference>
<reference evidence="5 6" key="1">
    <citation type="submission" date="2019-02" db="EMBL/GenBank/DDBJ databases">
        <title>Deep-cultivation of Planctomycetes and their phenomic and genomic characterization uncovers novel biology.</title>
        <authorList>
            <person name="Wiegand S."/>
            <person name="Jogler M."/>
            <person name="Boedeker C."/>
            <person name="Pinto D."/>
            <person name="Vollmers J."/>
            <person name="Rivas-Marin E."/>
            <person name="Kohn T."/>
            <person name="Peeters S.H."/>
            <person name="Heuer A."/>
            <person name="Rast P."/>
            <person name="Oberbeckmann S."/>
            <person name="Bunk B."/>
            <person name="Jeske O."/>
            <person name="Meyerdierks A."/>
            <person name="Storesund J.E."/>
            <person name="Kallscheuer N."/>
            <person name="Luecker S."/>
            <person name="Lage O.M."/>
            <person name="Pohl T."/>
            <person name="Merkel B.J."/>
            <person name="Hornburger P."/>
            <person name="Mueller R.-W."/>
            <person name="Bruemmer F."/>
            <person name="Labrenz M."/>
            <person name="Spormann A.M."/>
            <person name="Op den Camp H."/>
            <person name="Overmann J."/>
            <person name="Amann R."/>
            <person name="Jetten M.S.M."/>
            <person name="Mascher T."/>
            <person name="Medema M.H."/>
            <person name="Devos D.P."/>
            <person name="Kaster A.-K."/>
            <person name="Ovreas L."/>
            <person name="Rohde M."/>
            <person name="Galperin M.Y."/>
            <person name="Jogler C."/>
        </authorList>
    </citation>
    <scope>NUCLEOTIDE SEQUENCE [LARGE SCALE GENOMIC DNA]</scope>
    <source>
        <strain evidence="5 6">I41</strain>
    </source>
</reference>
<name>A0A517TVX1_9BACT</name>
<dbReference type="InterPro" id="IPR028082">
    <property type="entry name" value="Peripla_BP_I"/>
</dbReference>
<sequence length="354" mass="39601">MASSSQVPRLKDVAAKANVSLSAASRILRGERQRFGEETCDRVLEAARELGWRRNLLVSGMQTGRTRTIGVMIPPFDSFWVDVLAGIHMVLAQADYLPITVWVGDCQEMPHFEKDEDEGFKQISRLLDRRVDGLILWPSFAVAYYDHFRELIERKVPVAVIDHEYSEDQIADSIETDEAASARAVAEHLISLGHKQIACLSSREAAWQAWAVRRRECFEQAVEDLGGAPVKSWRLNAWGTDGLEIAREILTQSPRPTAVFAVTDHEALYLYEAAAELGIEIPRELSVVGFADLDFAANMRPALTTMRQRPREIGRRAAQLILDRLDGEMYDSPPTTIKVGADLIVRKSTGRGAE</sequence>
<keyword evidence="6" id="KW-1185">Reference proteome</keyword>
<dbReference type="Gene3D" id="3.40.50.2300">
    <property type="match status" value="2"/>
</dbReference>
<keyword evidence="3" id="KW-0804">Transcription</keyword>
<evidence type="ECO:0000256" key="2">
    <source>
        <dbReference type="ARBA" id="ARBA00023125"/>
    </source>
</evidence>
<dbReference type="CDD" id="cd06267">
    <property type="entry name" value="PBP1_LacI_sugar_binding-like"/>
    <property type="match status" value="1"/>
</dbReference>
<dbReference type="CDD" id="cd01392">
    <property type="entry name" value="HTH_LacI"/>
    <property type="match status" value="1"/>
</dbReference>
<evidence type="ECO:0000313" key="6">
    <source>
        <dbReference type="Proteomes" id="UP000317909"/>
    </source>
</evidence>
<dbReference type="Pfam" id="PF13377">
    <property type="entry name" value="Peripla_BP_3"/>
    <property type="match status" value="1"/>
</dbReference>
<proteinExistence type="predicted"/>
<dbReference type="GO" id="GO:0000976">
    <property type="term" value="F:transcription cis-regulatory region binding"/>
    <property type="evidence" value="ECO:0007669"/>
    <property type="project" value="TreeGrafter"/>
</dbReference>
<dbReference type="EMBL" id="CP036339">
    <property type="protein sequence ID" value="QDT72520.1"/>
    <property type="molecule type" value="Genomic_DNA"/>
</dbReference>
<feature type="domain" description="HTH lacI-type" evidence="4">
    <location>
        <begin position="8"/>
        <end position="63"/>
    </location>
</feature>
<dbReference type="RefSeq" id="WP_145432080.1">
    <property type="nucleotide sequence ID" value="NZ_CP036339.1"/>
</dbReference>
<protein>
    <submittedName>
        <fullName evidence="5">HTH-type transcriptional repressor CytR</fullName>
    </submittedName>
</protein>
<dbReference type="InterPro" id="IPR046335">
    <property type="entry name" value="LacI/GalR-like_sensor"/>
</dbReference>
<dbReference type="SUPFAM" id="SSF47413">
    <property type="entry name" value="lambda repressor-like DNA-binding domains"/>
    <property type="match status" value="1"/>
</dbReference>
<evidence type="ECO:0000256" key="3">
    <source>
        <dbReference type="ARBA" id="ARBA00023163"/>
    </source>
</evidence>